<evidence type="ECO:0000256" key="4">
    <source>
        <dbReference type="ARBA" id="ARBA00022927"/>
    </source>
</evidence>
<dbReference type="AlphaFoldDB" id="A0A8K0MNV3"/>
<evidence type="ECO:0000256" key="13">
    <source>
        <dbReference type="SAM" id="MobiDB-lite"/>
    </source>
</evidence>
<dbReference type="GO" id="GO:0015031">
    <property type="term" value="P:protein transport"/>
    <property type="evidence" value="ECO:0007669"/>
    <property type="project" value="UniProtKB-KW"/>
</dbReference>
<dbReference type="EMBL" id="VOIH02000002">
    <property type="protein sequence ID" value="KAF3452794.1"/>
    <property type="molecule type" value="Genomic_DNA"/>
</dbReference>
<dbReference type="FunFam" id="1.20.58.90:FF:000004">
    <property type="entry name" value="Syntaxin 10"/>
    <property type="match status" value="1"/>
</dbReference>
<proteinExistence type="inferred from homology"/>
<evidence type="ECO:0000256" key="11">
    <source>
        <dbReference type="ARBA" id="ARBA00023242"/>
    </source>
</evidence>
<dbReference type="SUPFAM" id="SSF101941">
    <property type="entry name" value="NAC domain"/>
    <property type="match status" value="1"/>
</dbReference>
<evidence type="ECO:0000313" key="15">
    <source>
        <dbReference type="EMBL" id="KAF3452794.1"/>
    </source>
</evidence>
<dbReference type="CDD" id="cd21442">
    <property type="entry name" value="SNARE_NTD_STX6-like"/>
    <property type="match status" value="1"/>
</dbReference>
<comment type="similarity">
    <text evidence="1">Belongs to the syntaxin family.</text>
</comment>
<dbReference type="GO" id="GO:0048193">
    <property type="term" value="P:Golgi vesicle transport"/>
    <property type="evidence" value="ECO:0007669"/>
    <property type="project" value="InterPro"/>
</dbReference>
<evidence type="ECO:0000256" key="2">
    <source>
        <dbReference type="ARBA" id="ARBA00022448"/>
    </source>
</evidence>
<keyword evidence="4" id="KW-0653">Protein transport</keyword>
<keyword evidence="8" id="KW-0238">DNA-binding</keyword>
<keyword evidence="9" id="KW-0472">Membrane</keyword>
<feature type="domain" description="NAC" evidence="14">
    <location>
        <begin position="355"/>
        <end position="518"/>
    </location>
</feature>
<dbReference type="GO" id="GO:0016020">
    <property type="term" value="C:membrane"/>
    <property type="evidence" value="ECO:0007669"/>
    <property type="project" value="InterPro"/>
</dbReference>
<evidence type="ECO:0000256" key="10">
    <source>
        <dbReference type="ARBA" id="ARBA00023163"/>
    </source>
</evidence>
<accession>A0A8K0MNV3</accession>
<dbReference type="InterPro" id="IPR015260">
    <property type="entry name" value="Syntaxin-6/10/61_N"/>
</dbReference>
<dbReference type="Proteomes" id="UP000796880">
    <property type="component" value="Unassembled WGS sequence"/>
</dbReference>
<comment type="caution">
    <text evidence="15">The sequence shown here is derived from an EMBL/GenBank/DDBJ whole genome shotgun (WGS) entry which is preliminary data.</text>
</comment>
<dbReference type="GO" id="GO:0003677">
    <property type="term" value="F:DNA binding"/>
    <property type="evidence" value="ECO:0007669"/>
    <property type="project" value="UniProtKB-KW"/>
</dbReference>
<evidence type="ECO:0000313" key="16">
    <source>
        <dbReference type="Proteomes" id="UP000796880"/>
    </source>
</evidence>
<evidence type="ECO:0000256" key="12">
    <source>
        <dbReference type="ARBA" id="ARBA00037801"/>
    </source>
</evidence>
<dbReference type="SUPFAM" id="SSF47661">
    <property type="entry name" value="t-snare proteins"/>
    <property type="match status" value="1"/>
</dbReference>
<dbReference type="PROSITE" id="PS51005">
    <property type="entry name" value="NAC"/>
    <property type="match status" value="1"/>
</dbReference>
<dbReference type="OrthoDB" id="1889309at2759"/>
<evidence type="ECO:0000259" key="14">
    <source>
        <dbReference type="PROSITE" id="PS51005"/>
    </source>
</evidence>
<feature type="compositionally biased region" description="Basic and acidic residues" evidence="13">
    <location>
        <begin position="551"/>
        <end position="566"/>
    </location>
</feature>
<dbReference type="PANTHER" id="PTHR34949:SF3">
    <property type="entry name" value="OS08G0244100 PROTEIN"/>
    <property type="match status" value="1"/>
</dbReference>
<feature type="region of interest" description="Disordered" evidence="13">
    <location>
        <begin position="520"/>
        <end position="587"/>
    </location>
</feature>
<dbReference type="GO" id="GO:0006355">
    <property type="term" value="P:regulation of DNA-templated transcription"/>
    <property type="evidence" value="ECO:0007669"/>
    <property type="project" value="InterPro"/>
</dbReference>
<evidence type="ECO:0000256" key="9">
    <source>
        <dbReference type="ARBA" id="ARBA00023136"/>
    </source>
</evidence>
<keyword evidence="11" id="KW-0539">Nucleus</keyword>
<keyword evidence="10" id="KW-0804">Transcription</keyword>
<dbReference type="Gene3D" id="2.170.150.80">
    <property type="entry name" value="NAC domain"/>
    <property type="match status" value="1"/>
</dbReference>
<evidence type="ECO:0000256" key="5">
    <source>
        <dbReference type="ARBA" id="ARBA00022989"/>
    </source>
</evidence>
<keyword evidence="5" id="KW-1133">Transmembrane helix</keyword>
<dbReference type="Gene3D" id="1.20.58.90">
    <property type="match status" value="1"/>
</dbReference>
<keyword evidence="3" id="KW-0812">Transmembrane</keyword>
<evidence type="ECO:0000256" key="6">
    <source>
        <dbReference type="ARBA" id="ARBA00023015"/>
    </source>
</evidence>
<dbReference type="Pfam" id="PF09177">
    <property type="entry name" value="STX6_10_61_N"/>
    <property type="match status" value="1"/>
</dbReference>
<evidence type="ECO:0000256" key="7">
    <source>
        <dbReference type="ARBA" id="ARBA00023034"/>
    </source>
</evidence>
<keyword evidence="16" id="KW-1185">Reference proteome</keyword>
<dbReference type="PANTHER" id="PTHR34949">
    <property type="entry name" value="OS05G0443700 PROTEIN"/>
    <property type="match status" value="1"/>
</dbReference>
<keyword evidence="2" id="KW-0813">Transport</keyword>
<evidence type="ECO:0000256" key="3">
    <source>
        <dbReference type="ARBA" id="ARBA00022692"/>
    </source>
</evidence>
<sequence length="675" mass="77461">MLRVIGNVYVVDQLKMMVASSFDLWQKDSFFSAAEEVQESADIMESAYRTWVRERREMQSPEDLDELCRELQTALGTAKWQLEEFEKAVRLSYGPRQDDNSTTRHRQFILAIENQISRVEAALRNSFLEEGKQPLRWVNLDEEERDDLAAFLSGTSQITQSASAKDECIELRLPMNGSYEGSHIKKTDESLKFNSVCNRDTFDGIKCVNDEITSSNDVSYAMELEGKEIPEPTDDIICQVERATNTRRTYSSPNFGALRIVIADDDEQRHEQMPGFEGTPKEKGSKLLFWKQRFGEFPQMKGAVPVFNQLFGRVGGFQRQSQNPPRMQYGCSVQVTLALMLTIFLIGLWSSQNILTRVVEVLKQVQTMENNHHHQNMSSSMGNRTRSNVEIQVGYRFLPSDYKCPKVQEDEDWYFFTSRQRKYPKGSRPDRSTPRGYWKPTGRDKTIMNVDGTEVVGFKKSLDYYQGKPSQGTKTDWKMHEYRSNTTPAAHDPNNQNHVTPLDSMKFDNWVLCRIYKKRNKPNNRDHDENNQDCQEAGDSQEAEASNLEGQLHEASPDRLQAEEPHRHHQSVSSRVDEDGHQSFSSRVDEGGLLSDIIRPWISSCDYDRDNQVVLLPTDDELPPNNNQMVSLPIDGVPSNIDIESYDWSGDGQFLQDVVYRHGERAGACSSRTWS</sequence>
<keyword evidence="7" id="KW-0333">Golgi apparatus</keyword>
<organism evidence="15 16">
    <name type="scientific">Rhamnella rubrinervis</name>
    <dbReference type="NCBI Taxonomy" id="2594499"/>
    <lineage>
        <taxon>Eukaryota</taxon>
        <taxon>Viridiplantae</taxon>
        <taxon>Streptophyta</taxon>
        <taxon>Embryophyta</taxon>
        <taxon>Tracheophyta</taxon>
        <taxon>Spermatophyta</taxon>
        <taxon>Magnoliopsida</taxon>
        <taxon>eudicotyledons</taxon>
        <taxon>Gunneridae</taxon>
        <taxon>Pentapetalae</taxon>
        <taxon>rosids</taxon>
        <taxon>fabids</taxon>
        <taxon>Rosales</taxon>
        <taxon>Rhamnaceae</taxon>
        <taxon>rhamnoid group</taxon>
        <taxon>Rhamneae</taxon>
        <taxon>Rhamnella</taxon>
    </lineage>
</organism>
<dbReference type="InterPro" id="IPR010989">
    <property type="entry name" value="SNARE"/>
</dbReference>
<gene>
    <name evidence="15" type="ORF">FNV43_RR03227</name>
</gene>
<feature type="region of interest" description="Disordered" evidence="13">
    <location>
        <begin position="422"/>
        <end position="444"/>
    </location>
</feature>
<name>A0A8K0MNV3_9ROSA</name>
<evidence type="ECO:0000256" key="8">
    <source>
        <dbReference type="ARBA" id="ARBA00023125"/>
    </source>
</evidence>
<comment type="subcellular location">
    <subcellularLocation>
        <location evidence="12">Golgi apparatus</location>
        <location evidence="12">trans-Golgi network membrane</location>
        <topology evidence="12">Single-pass type IV membrane protein</topology>
    </subcellularLocation>
</comment>
<dbReference type="GO" id="GO:0005794">
    <property type="term" value="C:Golgi apparatus"/>
    <property type="evidence" value="ECO:0007669"/>
    <property type="project" value="UniProtKB-SubCell"/>
</dbReference>
<dbReference type="InterPro" id="IPR036093">
    <property type="entry name" value="NAC_dom_sf"/>
</dbReference>
<dbReference type="InterPro" id="IPR003441">
    <property type="entry name" value="NAC-dom"/>
</dbReference>
<protein>
    <recommendedName>
        <fullName evidence="14">NAC domain-containing protein</fullName>
    </recommendedName>
</protein>
<keyword evidence="6" id="KW-0805">Transcription regulation</keyword>
<dbReference type="Pfam" id="PF02365">
    <property type="entry name" value="NAM"/>
    <property type="match status" value="1"/>
</dbReference>
<evidence type="ECO:0000256" key="1">
    <source>
        <dbReference type="ARBA" id="ARBA00009063"/>
    </source>
</evidence>
<reference evidence="15" key="1">
    <citation type="submission" date="2020-03" db="EMBL/GenBank/DDBJ databases">
        <title>A high-quality chromosome-level genome assembly of a woody plant with both climbing and erect habits, Rhamnella rubrinervis.</title>
        <authorList>
            <person name="Lu Z."/>
            <person name="Yang Y."/>
            <person name="Zhu X."/>
            <person name="Sun Y."/>
        </authorList>
    </citation>
    <scope>NUCLEOTIDE SEQUENCE</scope>
    <source>
        <strain evidence="15">BYM</strain>
        <tissue evidence="15">Leaf</tissue>
    </source>
</reference>